<keyword evidence="7 8" id="KW-0862">Zinc</keyword>
<evidence type="ECO:0000256" key="7">
    <source>
        <dbReference type="ARBA" id="ARBA00022833"/>
    </source>
</evidence>
<feature type="domain" description="TRAF-type" evidence="9">
    <location>
        <begin position="164"/>
        <end position="204"/>
    </location>
</feature>
<dbReference type="Gene3D" id="3.30.40.10">
    <property type="entry name" value="Zinc/RING finger domain, C3HC4 (zinc finger)"/>
    <property type="match status" value="2"/>
</dbReference>
<dbReference type="PANTHER" id="PTHR10131:SF69">
    <property type="entry name" value="TNF RECEPTOR-ASSOCIATED FACTOR FAMILY PROTEIN DDB_G0273435_DDB_G0273505"/>
    <property type="match status" value="1"/>
</dbReference>
<evidence type="ECO:0000313" key="11">
    <source>
        <dbReference type="Proteomes" id="UP000695562"/>
    </source>
</evidence>
<dbReference type="GO" id="GO:0005737">
    <property type="term" value="C:cytoplasm"/>
    <property type="evidence" value="ECO:0007669"/>
    <property type="project" value="UniProtKB-SubCell"/>
</dbReference>
<evidence type="ECO:0000313" key="10">
    <source>
        <dbReference type="EMBL" id="KAF2069124.1"/>
    </source>
</evidence>
<dbReference type="PANTHER" id="PTHR10131">
    <property type="entry name" value="TNF RECEPTOR ASSOCIATED FACTOR"/>
    <property type="match status" value="1"/>
</dbReference>
<dbReference type="Proteomes" id="UP000695562">
    <property type="component" value="Unassembled WGS sequence"/>
</dbReference>
<organism evidence="10 11">
    <name type="scientific">Polysphondylium violaceum</name>
    <dbReference type="NCBI Taxonomy" id="133409"/>
    <lineage>
        <taxon>Eukaryota</taxon>
        <taxon>Amoebozoa</taxon>
        <taxon>Evosea</taxon>
        <taxon>Eumycetozoa</taxon>
        <taxon>Dictyostelia</taxon>
        <taxon>Dictyosteliales</taxon>
        <taxon>Dictyosteliaceae</taxon>
        <taxon>Polysphondylium</taxon>
    </lineage>
</organism>
<keyword evidence="3" id="KW-0963">Cytoplasm</keyword>
<evidence type="ECO:0000256" key="8">
    <source>
        <dbReference type="PROSITE-ProRule" id="PRU00207"/>
    </source>
</evidence>
<evidence type="ECO:0000256" key="2">
    <source>
        <dbReference type="ARBA" id="ARBA00004496"/>
    </source>
</evidence>
<gene>
    <name evidence="10" type="ORF">CYY_009556</name>
</gene>
<comment type="caution">
    <text evidence="10">The sequence shown here is derived from an EMBL/GenBank/DDBJ whole genome shotgun (WGS) entry which is preliminary data.</text>
</comment>
<proteinExistence type="predicted"/>
<evidence type="ECO:0000256" key="4">
    <source>
        <dbReference type="ARBA" id="ARBA00022723"/>
    </source>
</evidence>
<evidence type="ECO:0000256" key="5">
    <source>
        <dbReference type="ARBA" id="ARBA00022737"/>
    </source>
</evidence>
<dbReference type="PROSITE" id="PS50145">
    <property type="entry name" value="ZF_TRAF"/>
    <property type="match status" value="1"/>
</dbReference>
<dbReference type="InterPro" id="IPR013083">
    <property type="entry name" value="Znf_RING/FYVE/PHD"/>
</dbReference>
<keyword evidence="6 8" id="KW-0863">Zinc-finger</keyword>
<evidence type="ECO:0000259" key="9">
    <source>
        <dbReference type="PROSITE" id="PS50145"/>
    </source>
</evidence>
<dbReference type="InterPro" id="IPR001293">
    <property type="entry name" value="Znf_TRAF"/>
</dbReference>
<dbReference type="Gene3D" id="1.10.10.2360">
    <property type="match status" value="1"/>
</dbReference>
<name>A0A8J4PMD1_9MYCE</name>
<reference evidence="10" key="1">
    <citation type="submission" date="2020-01" db="EMBL/GenBank/DDBJ databases">
        <title>Development of genomics and gene disruption for Polysphondylium violaceum indicates a role for the polyketide synthase stlB in stalk morphogenesis.</title>
        <authorList>
            <person name="Narita B."/>
            <person name="Kawabe Y."/>
            <person name="Kin K."/>
            <person name="Saito T."/>
            <person name="Gibbs R."/>
            <person name="Kuspa A."/>
            <person name="Muzny D."/>
            <person name="Queller D."/>
            <person name="Richards S."/>
            <person name="Strassman J."/>
            <person name="Sucgang R."/>
            <person name="Worley K."/>
            <person name="Schaap P."/>
        </authorList>
    </citation>
    <scope>NUCLEOTIDE SEQUENCE</scope>
    <source>
        <strain evidence="10">QSvi11</strain>
    </source>
</reference>
<dbReference type="GO" id="GO:0008270">
    <property type="term" value="F:zinc ion binding"/>
    <property type="evidence" value="ECO:0007669"/>
    <property type="project" value="UniProtKB-KW"/>
</dbReference>
<evidence type="ECO:0000256" key="1">
    <source>
        <dbReference type="ARBA" id="ARBA00003051"/>
    </source>
</evidence>
<comment type="function">
    <text evidence="1">Probable adapter protein and signal transducer that links members of the tumor necrosis factor receptor family to different signaling pathways by association with the receptor cytoplasmic domain and kinases.</text>
</comment>
<protein>
    <recommendedName>
        <fullName evidence="9">TRAF-type domain-containing protein</fullName>
    </recommendedName>
</protein>
<comment type="subcellular location">
    <subcellularLocation>
        <location evidence="2">Cytoplasm</location>
    </subcellularLocation>
</comment>
<feature type="zinc finger region" description="TRAF-type" evidence="8">
    <location>
        <begin position="164"/>
        <end position="204"/>
    </location>
</feature>
<evidence type="ECO:0000256" key="3">
    <source>
        <dbReference type="ARBA" id="ARBA00022490"/>
    </source>
</evidence>
<dbReference type="SUPFAM" id="SSF57850">
    <property type="entry name" value="RING/U-box"/>
    <property type="match status" value="1"/>
</dbReference>
<accession>A0A8J4PMD1</accession>
<dbReference type="Pfam" id="PF02176">
    <property type="entry name" value="zf-TRAF"/>
    <property type="match status" value="1"/>
</dbReference>
<keyword evidence="11" id="KW-1185">Reference proteome</keyword>
<keyword evidence="5" id="KW-0677">Repeat</keyword>
<dbReference type="EMBL" id="AJWJ01000740">
    <property type="protein sequence ID" value="KAF2069124.1"/>
    <property type="molecule type" value="Genomic_DNA"/>
</dbReference>
<evidence type="ECO:0000256" key="6">
    <source>
        <dbReference type="ARBA" id="ARBA00022771"/>
    </source>
</evidence>
<sequence>MIEVPLVYDLESILQTDNTDGYECAICASIKSQQYQCTRGHLYCLDCWKQSIGKESQGKCAECRLPITLDTISRNLFYEKTFQNETVSCPYYNHWQSNNTTTTTTTTKTTITTKKEEVIQDKCKDMKYKQLVDLHYKECIYRLVKCAGEGTTCKVMNFKDYQQHAATCPYQVFLCKECGKEIYSKDTAGHIKECIEKVVNCKYCNTALEQHKMLDHVSNQCPEFEGMWIFYEISAFERIKRKDIESKITKSQPRSPKNPFSPTKVFKGPLPFSNLFQFEQMIGVISEHLEIGKATATNRIYWEVAIDFVQYKGSFHIDVKDPKVQISITSSPSPLPSSWKLGVSFFNTQYQDVFTAVYTSNQFKSIIIDKKSFKFNNNNVPYRSTAGIGGEQMVSITAMDHYQSLSFEELRLQDLINTHKHLMNLTLLINKTPS</sequence>
<dbReference type="OrthoDB" id="26354at2759"/>
<keyword evidence="4 8" id="KW-0479">Metal-binding</keyword>
<dbReference type="AlphaFoldDB" id="A0A8J4PMD1"/>